<dbReference type="EMBL" id="JPKZ01001440">
    <property type="protein sequence ID" value="KHN81937.1"/>
    <property type="molecule type" value="Genomic_DNA"/>
</dbReference>
<dbReference type="PANTHER" id="PTHR47411:SF3">
    <property type="entry name" value="I-BETA-1,3-N-ACETYLGLUCOSAMINYLTRANSFERASE"/>
    <property type="match status" value="1"/>
</dbReference>
<dbReference type="Pfam" id="PF13896">
    <property type="entry name" value="Glyco_transf_49"/>
    <property type="match status" value="1"/>
</dbReference>
<dbReference type="GO" id="GO:0016740">
    <property type="term" value="F:transferase activity"/>
    <property type="evidence" value="ECO:0007669"/>
    <property type="project" value="UniProtKB-KW"/>
</dbReference>
<keyword evidence="1" id="KW-0808">Transferase</keyword>
<accession>A0A0B2VKG8</accession>
<dbReference type="OMA" id="CIAYKFL"/>
<reference evidence="1 2" key="1">
    <citation type="submission" date="2014-11" db="EMBL/GenBank/DDBJ databases">
        <title>Genetic blueprint of the zoonotic pathogen Toxocara canis.</title>
        <authorList>
            <person name="Zhu X.-Q."/>
            <person name="Korhonen P.K."/>
            <person name="Cai H."/>
            <person name="Young N.D."/>
            <person name="Nejsum P."/>
            <person name="von Samson-Himmelstjerna G."/>
            <person name="Boag P.R."/>
            <person name="Tan P."/>
            <person name="Li Q."/>
            <person name="Min J."/>
            <person name="Yang Y."/>
            <person name="Wang X."/>
            <person name="Fang X."/>
            <person name="Hall R.S."/>
            <person name="Hofmann A."/>
            <person name="Sternberg P.W."/>
            <person name="Jex A.R."/>
            <person name="Gasser R.B."/>
        </authorList>
    </citation>
    <scope>NUCLEOTIDE SEQUENCE [LARGE SCALE GENOMIC DNA]</scope>
    <source>
        <strain evidence="1">PN_DK_2014</strain>
    </source>
</reference>
<comment type="caution">
    <text evidence="1">The sequence shown here is derived from an EMBL/GenBank/DDBJ whole genome shotgun (WGS) entry which is preliminary data.</text>
</comment>
<sequence>MTGIPTRIFRYKDFCVLPNILAGKMSMSWEYYKRITLVIHVDYSYLDDTILYQVNTWDGPVSLAIVLSAINLKEAFFATKEKVLRYAATTKEKLSVHLIYRWPVGCEKTNLEPDVPLPSVALYPANVARNVARMLSRSKYLLIADYAHIFSINFESQMLKLAEDVLERDPKTVLVFRIFEANANASSVPRDRRTLYESYKKGEAIVFHGRYNPGAHTIPNLDGWFKRNITYDQPALSFTLPYNRISWEPQFVSLTTIPFHDEHFPYTIRDNTVLRWEMCRLEYKFVLVENVFMVHPGIKTPLDRNRRLRRIAAPIFQSAVALFEKRMDKCCRETKKRCPRITLIPSSRFLSKRSPHKQSSVSLAVHRRNGKMLLRN</sequence>
<proteinExistence type="predicted"/>
<evidence type="ECO:0000313" key="1">
    <source>
        <dbReference type="EMBL" id="KHN81937.1"/>
    </source>
</evidence>
<dbReference type="OrthoDB" id="9974378at2759"/>
<name>A0A0B2VKG8_TOXCA</name>
<organism evidence="1 2">
    <name type="scientific">Toxocara canis</name>
    <name type="common">Canine roundworm</name>
    <dbReference type="NCBI Taxonomy" id="6265"/>
    <lineage>
        <taxon>Eukaryota</taxon>
        <taxon>Metazoa</taxon>
        <taxon>Ecdysozoa</taxon>
        <taxon>Nematoda</taxon>
        <taxon>Chromadorea</taxon>
        <taxon>Rhabditida</taxon>
        <taxon>Spirurina</taxon>
        <taxon>Ascaridomorpha</taxon>
        <taxon>Ascaridoidea</taxon>
        <taxon>Toxocaridae</taxon>
        <taxon>Toxocara</taxon>
    </lineage>
</organism>
<dbReference type="AlphaFoldDB" id="A0A0B2VKG8"/>
<evidence type="ECO:0000313" key="2">
    <source>
        <dbReference type="Proteomes" id="UP000031036"/>
    </source>
</evidence>
<dbReference type="PANTHER" id="PTHR47411">
    <property type="entry name" value="B3GNT1, BETA-1,3-N-ACETYLGUCOSAMINYLTRANSFERASE 1, HOMOLOG"/>
    <property type="match status" value="1"/>
</dbReference>
<keyword evidence="2" id="KW-1185">Reference proteome</keyword>
<protein>
    <submittedName>
        <fullName evidence="1">Glycosyltransferase-like protein LARGE1</fullName>
    </submittedName>
</protein>
<dbReference type="Proteomes" id="UP000031036">
    <property type="component" value="Unassembled WGS sequence"/>
</dbReference>
<gene>
    <name evidence="1" type="primary">large</name>
    <name evidence="1" type="ORF">Tcan_04851</name>
</gene>